<dbReference type="AlphaFoldDB" id="A0A3D9C7R6"/>
<gene>
    <name evidence="1" type="ORF">DRF65_13730</name>
</gene>
<reference evidence="2" key="1">
    <citation type="submission" date="2018-06" db="EMBL/GenBank/DDBJ databases">
        <authorList>
            <person name="Lum Nde A."/>
            <person name="Hugo C."/>
        </authorList>
    </citation>
    <scope>NUCLEOTIDE SEQUENCE [LARGE SCALE GENOMIC DNA]</scope>
    <source>
        <strain evidence="2">1_F178</strain>
    </source>
</reference>
<dbReference type="Proteomes" id="UP000256686">
    <property type="component" value="Unassembled WGS sequence"/>
</dbReference>
<evidence type="ECO:0000313" key="2">
    <source>
        <dbReference type="Proteomes" id="UP000256686"/>
    </source>
</evidence>
<protein>
    <submittedName>
        <fullName evidence="1">Penicillin-binding protein</fullName>
    </submittedName>
</protein>
<proteinExistence type="predicted"/>
<evidence type="ECO:0000313" key="1">
    <source>
        <dbReference type="EMBL" id="REC61794.1"/>
    </source>
</evidence>
<comment type="caution">
    <text evidence="1">The sequence shown here is derived from an EMBL/GenBank/DDBJ whole genome shotgun (WGS) entry which is preliminary data.</text>
</comment>
<organism evidence="1 2">
    <name type="scientific">Chryseobacterium pennae</name>
    <dbReference type="NCBI Taxonomy" id="2258962"/>
    <lineage>
        <taxon>Bacteria</taxon>
        <taxon>Pseudomonadati</taxon>
        <taxon>Bacteroidota</taxon>
        <taxon>Flavobacteriia</taxon>
        <taxon>Flavobacteriales</taxon>
        <taxon>Weeksellaceae</taxon>
        <taxon>Chryseobacterium group</taxon>
        <taxon>Chryseobacterium</taxon>
    </lineage>
</organism>
<dbReference type="RefSeq" id="WP_115971332.1">
    <property type="nucleotide sequence ID" value="NZ_QNVT01000012.1"/>
</dbReference>
<accession>A0A3D9C7R6</accession>
<keyword evidence="2" id="KW-1185">Reference proteome</keyword>
<name>A0A3D9C7R6_9FLAO</name>
<sequence>MTRSNLHITLSNGEKFICVLDGSSAPEQGYFVEDILLPLLSFDNGDREMSLIKKHCTMGERRANACYRYTVDLKTKDIRMFEEHYSYQKDVFRKGREITERYTSYVQILNLKDHEKGS</sequence>
<dbReference type="EMBL" id="QNVT01000012">
    <property type="protein sequence ID" value="REC61794.1"/>
    <property type="molecule type" value="Genomic_DNA"/>
</dbReference>